<dbReference type="PANTHER" id="PTHR13779">
    <property type="entry name" value="WERNER HELICASE-INTERACTING PROTEIN 1 FAMILY MEMBER"/>
    <property type="match status" value="1"/>
</dbReference>
<dbReference type="Pfam" id="PF12002">
    <property type="entry name" value="MgsA_C"/>
    <property type="match status" value="1"/>
</dbReference>
<dbReference type="PANTHER" id="PTHR13779:SF7">
    <property type="entry name" value="ATPASE WRNIP1"/>
    <property type="match status" value="1"/>
</dbReference>
<dbReference type="GO" id="GO:0008047">
    <property type="term" value="F:enzyme activator activity"/>
    <property type="evidence" value="ECO:0007669"/>
    <property type="project" value="TreeGrafter"/>
</dbReference>
<accession>A0A2H0V774</accession>
<proteinExistence type="predicted"/>
<dbReference type="EMBL" id="PFAN01000082">
    <property type="protein sequence ID" value="PIR94911.1"/>
    <property type="molecule type" value="Genomic_DNA"/>
</dbReference>
<reference evidence="3" key="1">
    <citation type="submission" date="2017-09" db="EMBL/GenBank/DDBJ databases">
        <title>Depth-based differentiation of microbial function through sediment-hosted aquifers and enrichment of novel symbionts in the deep terrestrial subsurface.</title>
        <authorList>
            <person name="Probst A.J."/>
            <person name="Ladd B."/>
            <person name="Jarett J.K."/>
            <person name="Geller-Mcgrath D.E."/>
            <person name="Sieber C.M.K."/>
            <person name="Emerson J.B."/>
            <person name="Anantharaman K."/>
            <person name="Thomas B.C."/>
            <person name="Malmstrom R."/>
            <person name="Stieglmeier M."/>
            <person name="Klingl A."/>
            <person name="Woyke T."/>
            <person name="Ryan C.M."/>
            <person name="Banfield J.F."/>
        </authorList>
    </citation>
    <scope>NUCLEOTIDE SEQUENCE [LARGE SCALE GENOMIC DNA]</scope>
</reference>
<dbReference type="GO" id="GO:0017116">
    <property type="term" value="F:single-stranded DNA helicase activity"/>
    <property type="evidence" value="ECO:0007669"/>
    <property type="project" value="TreeGrafter"/>
</dbReference>
<name>A0A2H0V774_9BACT</name>
<sequence length="94" mass="10950">CHYIGMPECGVNLAQAAVYMAKSKKNNSLYIAYQKAQIDVKQYGNLSVPLHLRNAPTKLMKDLSYGKDYKYSPDYGYNEKQEYMPDKLKNRRYL</sequence>
<dbReference type="InterPro" id="IPR008921">
    <property type="entry name" value="DNA_pol3_clamp-load_cplx_C"/>
</dbReference>
<dbReference type="Proteomes" id="UP000228614">
    <property type="component" value="Unassembled WGS sequence"/>
</dbReference>
<protein>
    <submittedName>
        <fullName evidence="2">AAA family ATPase</fullName>
    </submittedName>
</protein>
<feature type="domain" description="MgsA AAA+ ATPase C-terminal" evidence="1">
    <location>
        <begin position="1"/>
        <end position="93"/>
    </location>
</feature>
<comment type="caution">
    <text evidence="2">The sequence shown here is derived from an EMBL/GenBank/DDBJ whole genome shotgun (WGS) entry which is preliminary data.</text>
</comment>
<dbReference type="AlphaFoldDB" id="A0A2H0V774"/>
<evidence type="ECO:0000313" key="3">
    <source>
        <dbReference type="Proteomes" id="UP000228614"/>
    </source>
</evidence>
<gene>
    <name evidence="2" type="ORF">COT95_01640</name>
</gene>
<dbReference type="InterPro" id="IPR021886">
    <property type="entry name" value="MgsA_C"/>
</dbReference>
<organism evidence="2 3">
    <name type="scientific">Candidatus Falkowbacteria bacterium CG10_big_fil_rev_8_21_14_0_10_37_6</name>
    <dbReference type="NCBI Taxonomy" id="1974563"/>
    <lineage>
        <taxon>Bacteria</taxon>
        <taxon>Candidatus Falkowiibacteriota</taxon>
    </lineage>
</organism>
<evidence type="ECO:0000313" key="2">
    <source>
        <dbReference type="EMBL" id="PIR94911.1"/>
    </source>
</evidence>
<dbReference type="SUPFAM" id="SSF48019">
    <property type="entry name" value="post-AAA+ oligomerization domain-like"/>
    <property type="match status" value="1"/>
</dbReference>
<evidence type="ECO:0000259" key="1">
    <source>
        <dbReference type="Pfam" id="PF12002"/>
    </source>
</evidence>
<dbReference type="GO" id="GO:0006261">
    <property type="term" value="P:DNA-templated DNA replication"/>
    <property type="evidence" value="ECO:0007669"/>
    <property type="project" value="TreeGrafter"/>
</dbReference>
<dbReference type="GO" id="GO:0003677">
    <property type="term" value="F:DNA binding"/>
    <property type="evidence" value="ECO:0007669"/>
    <property type="project" value="InterPro"/>
</dbReference>
<dbReference type="InterPro" id="IPR051314">
    <property type="entry name" value="AAA_ATPase_RarA/MGS1/WRNIP1"/>
</dbReference>
<feature type="non-terminal residue" evidence="2">
    <location>
        <position position="1"/>
    </location>
</feature>
<dbReference type="Gene3D" id="1.10.3710.10">
    <property type="entry name" value="DNA polymerase III clamp loader subunits, C-terminal domain"/>
    <property type="match status" value="1"/>
</dbReference>
<dbReference type="GO" id="GO:0000731">
    <property type="term" value="P:DNA synthesis involved in DNA repair"/>
    <property type="evidence" value="ECO:0007669"/>
    <property type="project" value="TreeGrafter"/>
</dbReference>